<dbReference type="GO" id="GO:0000977">
    <property type="term" value="F:RNA polymerase II transcription regulatory region sequence-specific DNA binding"/>
    <property type="evidence" value="ECO:0007669"/>
    <property type="project" value="TreeGrafter"/>
</dbReference>
<evidence type="ECO:0000256" key="4">
    <source>
        <dbReference type="ARBA" id="ARBA00023163"/>
    </source>
</evidence>
<dbReference type="HOGENOM" id="CLU_323747_0_0_1"/>
<dbReference type="InterPro" id="IPR032147">
    <property type="entry name" value="Cic_dom"/>
</dbReference>
<feature type="compositionally biased region" description="Basic and acidic residues" evidence="6">
    <location>
        <begin position="54"/>
        <end position="64"/>
    </location>
</feature>
<dbReference type="PhylomeDB" id="T1JPJ1"/>
<feature type="domain" description="Protein capicua homolog-like" evidence="7">
    <location>
        <begin position="303"/>
        <end position="383"/>
    </location>
</feature>
<dbReference type="EnsemblMetazoa" id="SMAR015768-RA">
    <property type="protein sequence ID" value="SMAR015768-PA"/>
    <property type="gene ID" value="SMAR015768"/>
</dbReference>
<feature type="compositionally biased region" description="Polar residues" evidence="6">
    <location>
        <begin position="615"/>
        <end position="640"/>
    </location>
</feature>
<dbReference type="eggNOG" id="KOG2746">
    <property type="taxonomic scope" value="Eukaryota"/>
</dbReference>
<keyword evidence="9" id="KW-1185">Reference proteome</keyword>
<keyword evidence="5" id="KW-0539">Nucleus</keyword>
<protein>
    <recommendedName>
        <fullName evidence="7">Protein capicua homolog-like domain-containing protein</fullName>
    </recommendedName>
</protein>
<evidence type="ECO:0000259" key="7">
    <source>
        <dbReference type="Pfam" id="PF16090"/>
    </source>
</evidence>
<feature type="compositionally biased region" description="Polar residues" evidence="6">
    <location>
        <begin position="479"/>
        <end position="493"/>
    </location>
</feature>
<dbReference type="GO" id="GO:0000981">
    <property type="term" value="F:DNA-binding transcription factor activity, RNA polymerase II-specific"/>
    <property type="evidence" value="ECO:0007669"/>
    <property type="project" value="TreeGrafter"/>
</dbReference>
<sequence length="893" mass="99174">MNRRQETKGGRKGRGAGNLNKNLNASPPLPPKTPQNAVGTRKPSARRKNSNVSNDKEAVTEVGRKSARCQMAKEDEAKKAANICLSNARVLKNPKDVRRKKEELSEPSMEISPLSEPLAVPKAVLPLPQETVVPVPNNNKDINVNTLPIECIKRQVHKVPKKRKYLPSEGEETECPLQLMPDQPVNHIPVQQISVVQYSQSTASQSMAMHVIQGPENREVCFDSAVPAVSQIEQQSFSSLRNDVCASTIDLSEWKGTRCLANRNGVFCQGVIKDVKDNKLVAVLFDGETIPVYFRDVLTRSKYDIVSDHSPSPGQVRKDMRVCARISQEDHRFLEGYVVSVTLKPVQYQVKFREHFLLPDDNLKWVSRANVRLLQPPWWEELELESLDKESSHVIVQVHPSIVPQIEMPVNAGMEYYKRKRHGESEDESSEDELKNEAINFATVDHSMDRCGSLTPGSTATYGSLTPRQGSCKKRDSMQSRGSSTSDRISNPRSPAITPQKFKKGDVVSTPNGIRKKFNGKQWRRLCSKEDCNKESQRKGYCSRHLSLKGKNVRSPSLTFPGRRKGVLKDSASGRELEWEDTSRESNMSPLDRDRALARKFDVDETEAANMLVSLGNSRSATPSHTSGPISPRGQSQSPLPSLIRSHHTFTPIVRPSIPQQQQAQHALVISPTKQHAWTSVVADCPKLEMAHQGSGGHQQIGTVLREVKVQEGVDGLYNVANNCMEGNSVPASVVVSRPNGPLVNERMNVIERSQQGTGVITHHHRHQAAILQQALQAPSGHFNIQTSPSRVDTDGLNTLIYAAQQRRQQEQQQQMINETILKEAEVEATSAVQHPTPAHLLPLMPIGISDLAPSEDNQLKSTSGKSIIFFNLLVILGALNSIYQLLHKTPIG</sequence>
<feature type="region of interest" description="Disordered" evidence="6">
    <location>
        <begin position="553"/>
        <end position="591"/>
    </location>
</feature>
<evidence type="ECO:0000313" key="9">
    <source>
        <dbReference type="Proteomes" id="UP000014500"/>
    </source>
</evidence>
<organism evidence="8 9">
    <name type="scientific">Strigamia maritima</name>
    <name type="common">European centipede</name>
    <name type="synonym">Geophilus maritimus</name>
    <dbReference type="NCBI Taxonomy" id="126957"/>
    <lineage>
        <taxon>Eukaryota</taxon>
        <taxon>Metazoa</taxon>
        <taxon>Ecdysozoa</taxon>
        <taxon>Arthropoda</taxon>
        <taxon>Myriapoda</taxon>
        <taxon>Chilopoda</taxon>
        <taxon>Pleurostigmophora</taxon>
        <taxon>Geophilomorpha</taxon>
        <taxon>Linotaeniidae</taxon>
        <taxon>Strigamia</taxon>
    </lineage>
</organism>
<reference evidence="9" key="1">
    <citation type="submission" date="2011-05" db="EMBL/GenBank/DDBJ databases">
        <authorList>
            <person name="Richards S.R."/>
            <person name="Qu J."/>
            <person name="Jiang H."/>
            <person name="Jhangiani S.N."/>
            <person name="Agravi P."/>
            <person name="Goodspeed R."/>
            <person name="Gross S."/>
            <person name="Mandapat C."/>
            <person name="Jackson L."/>
            <person name="Mathew T."/>
            <person name="Pu L."/>
            <person name="Thornton R."/>
            <person name="Saada N."/>
            <person name="Wilczek-Boney K.B."/>
            <person name="Lee S."/>
            <person name="Kovar C."/>
            <person name="Wu Y."/>
            <person name="Scherer S.E."/>
            <person name="Worley K.C."/>
            <person name="Muzny D.M."/>
            <person name="Gibbs R."/>
        </authorList>
    </citation>
    <scope>NUCLEOTIDE SEQUENCE</scope>
    <source>
        <strain evidence="9">Brora</strain>
    </source>
</reference>
<keyword evidence="2" id="KW-0805">Transcription regulation</keyword>
<dbReference type="InterPro" id="IPR052412">
    <property type="entry name" value="CC-Dev_Transcription_Reg"/>
</dbReference>
<dbReference type="Proteomes" id="UP000014500">
    <property type="component" value="Unassembled WGS sequence"/>
</dbReference>
<evidence type="ECO:0000256" key="6">
    <source>
        <dbReference type="SAM" id="MobiDB-lite"/>
    </source>
</evidence>
<keyword evidence="4" id="KW-0804">Transcription</keyword>
<feature type="region of interest" description="Disordered" evidence="6">
    <location>
        <begin position="1"/>
        <end position="73"/>
    </location>
</feature>
<evidence type="ECO:0000313" key="8">
    <source>
        <dbReference type="EnsemblMetazoa" id="SMAR015768-PA"/>
    </source>
</evidence>
<accession>T1JPJ1</accession>
<keyword evidence="3" id="KW-0238">DNA-binding</keyword>
<evidence type="ECO:0000256" key="1">
    <source>
        <dbReference type="ARBA" id="ARBA00022553"/>
    </source>
</evidence>
<dbReference type="PANTHER" id="PTHR13059">
    <property type="entry name" value="HMG-BOX TRANSCRIPTION FACTOR BBX"/>
    <property type="match status" value="1"/>
</dbReference>
<dbReference type="GO" id="GO:0005634">
    <property type="term" value="C:nucleus"/>
    <property type="evidence" value="ECO:0007669"/>
    <property type="project" value="TreeGrafter"/>
</dbReference>
<dbReference type="AlphaFoldDB" id="T1JPJ1"/>
<reference evidence="8" key="2">
    <citation type="submission" date="2015-02" db="UniProtKB">
        <authorList>
            <consortium name="EnsemblMetazoa"/>
        </authorList>
    </citation>
    <scope>IDENTIFICATION</scope>
</reference>
<name>T1JPJ1_STRMM</name>
<dbReference type="STRING" id="126957.T1JPJ1"/>
<feature type="compositionally biased region" description="Polar residues" evidence="6">
    <location>
        <begin position="455"/>
        <end position="469"/>
    </location>
</feature>
<evidence type="ECO:0000256" key="2">
    <source>
        <dbReference type="ARBA" id="ARBA00023015"/>
    </source>
</evidence>
<feature type="region of interest" description="Disordered" evidence="6">
    <location>
        <begin position="455"/>
        <end position="513"/>
    </location>
</feature>
<keyword evidence="1" id="KW-0597">Phosphoprotein</keyword>
<proteinExistence type="predicted"/>
<feature type="region of interest" description="Disordered" evidence="6">
    <location>
        <begin position="615"/>
        <end position="643"/>
    </location>
</feature>
<feature type="compositionally biased region" description="Basic and acidic residues" evidence="6">
    <location>
        <begin position="572"/>
        <end position="584"/>
    </location>
</feature>
<dbReference type="Pfam" id="PF16090">
    <property type="entry name" value="DUF4819"/>
    <property type="match status" value="1"/>
</dbReference>
<evidence type="ECO:0000256" key="3">
    <source>
        <dbReference type="ARBA" id="ARBA00023125"/>
    </source>
</evidence>
<dbReference type="EMBL" id="JH431880">
    <property type="status" value="NOT_ANNOTATED_CDS"/>
    <property type="molecule type" value="Genomic_DNA"/>
</dbReference>
<dbReference type="PANTHER" id="PTHR13059:SF13">
    <property type="entry name" value="PROTEIN CAPICUA HOMOLOG"/>
    <property type="match status" value="1"/>
</dbReference>
<evidence type="ECO:0000256" key="5">
    <source>
        <dbReference type="ARBA" id="ARBA00023242"/>
    </source>
</evidence>